<name>A0A160PHT7_9HYPH</name>
<feature type="region of interest" description="Disordered" evidence="1">
    <location>
        <begin position="1"/>
        <end position="38"/>
    </location>
</feature>
<organism evidence="2 3">
    <name type="scientific">Methylorubrum populi</name>
    <dbReference type="NCBI Taxonomy" id="223967"/>
    <lineage>
        <taxon>Bacteria</taxon>
        <taxon>Pseudomonadati</taxon>
        <taxon>Pseudomonadota</taxon>
        <taxon>Alphaproteobacteria</taxon>
        <taxon>Hyphomicrobiales</taxon>
        <taxon>Methylobacteriaceae</taxon>
        <taxon>Methylorubrum</taxon>
    </lineage>
</organism>
<gene>
    <name evidence="2" type="ORF">MPPM_3839</name>
</gene>
<evidence type="ECO:0000313" key="3">
    <source>
        <dbReference type="Proteomes" id="UP000218288"/>
    </source>
</evidence>
<reference evidence="2 3" key="1">
    <citation type="journal article" date="2016" name="Genome Announc.">
        <title>Complete Genome Sequence of Methylobacterium populi P-1M, Isolated from Pink-Pigmented Household Biofilm.</title>
        <authorList>
            <person name="Morohoshi T."/>
            <person name="Ikeda T."/>
        </authorList>
    </citation>
    <scope>NUCLEOTIDE SEQUENCE [LARGE SCALE GENOMIC DNA]</scope>
    <source>
        <strain evidence="2 3">P-1M</strain>
    </source>
</reference>
<sequence length="111" mass="12237">MVAAPQAWCRDTGRHRTEGRRAPTCTGAGRADGRGRNDADFIQTHGLLRERAARQKGDRGNEAAAKRSHRMSRPAFEFLAAAEGQGPNPVRNREDRHNGSHGALIRETPEE</sequence>
<feature type="compositionally biased region" description="Basic and acidic residues" evidence="1">
    <location>
        <begin position="50"/>
        <end position="65"/>
    </location>
</feature>
<protein>
    <submittedName>
        <fullName evidence="2">Importin subunit alpha-3</fullName>
    </submittedName>
</protein>
<dbReference type="AlphaFoldDB" id="A0A160PHT7"/>
<evidence type="ECO:0000313" key="2">
    <source>
        <dbReference type="EMBL" id="BAU92444.1"/>
    </source>
</evidence>
<proteinExistence type="predicted"/>
<evidence type="ECO:0000256" key="1">
    <source>
        <dbReference type="SAM" id="MobiDB-lite"/>
    </source>
</evidence>
<dbReference type="Proteomes" id="UP000218288">
    <property type="component" value="Chromosome"/>
</dbReference>
<feature type="region of interest" description="Disordered" evidence="1">
    <location>
        <begin position="50"/>
        <end position="111"/>
    </location>
</feature>
<dbReference type="EMBL" id="AP014809">
    <property type="protein sequence ID" value="BAU92444.1"/>
    <property type="molecule type" value="Genomic_DNA"/>
</dbReference>
<accession>A0A160PHT7</accession>
<feature type="compositionally biased region" description="Basic and acidic residues" evidence="1">
    <location>
        <begin position="11"/>
        <end position="21"/>
    </location>
</feature>